<sequence>MFIKLEGRGAQCNSPHCTTILLRSSTGPFPNFLPTNFSSEMEMLDTNTFLTQTNSPSCPRGRAQTQLAFSWKPISRLFRRHGDKATTKKHRQAVLTACARGLGLADSRAADNLSESHRLPVVGPCSSLRQKEIANSLLLFSRPNFSPGMSAPDRRASKQRLFIFLKEAQLSVPQHLQVIRR</sequence>
<dbReference type="EMBL" id="CAAALY010053605">
    <property type="protein sequence ID" value="VEL21885.1"/>
    <property type="molecule type" value="Genomic_DNA"/>
</dbReference>
<reference evidence="1" key="1">
    <citation type="submission" date="2018-11" db="EMBL/GenBank/DDBJ databases">
        <authorList>
            <consortium name="Pathogen Informatics"/>
        </authorList>
    </citation>
    <scope>NUCLEOTIDE SEQUENCE</scope>
</reference>
<accession>A0A3S4ZWW7</accession>
<evidence type="ECO:0000313" key="1">
    <source>
        <dbReference type="EMBL" id="VEL21885.1"/>
    </source>
</evidence>
<keyword evidence="2" id="KW-1185">Reference proteome</keyword>
<proteinExistence type="predicted"/>
<dbReference type="AlphaFoldDB" id="A0A3S4ZWW7"/>
<name>A0A3S4ZWW7_9PLAT</name>
<evidence type="ECO:0000313" key="2">
    <source>
        <dbReference type="Proteomes" id="UP000784294"/>
    </source>
</evidence>
<dbReference type="Proteomes" id="UP000784294">
    <property type="component" value="Unassembled WGS sequence"/>
</dbReference>
<organism evidence="1 2">
    <name type="scientific">Protopolystoma xenopodis</name>
    <dbReference type="NCBI Taxonomy" id="117903"/>
    <lineage>
        <taxon>Eukaryota</taxon>
        <taxon>Metazoa</taxon>
        <taxon>Spiralia</taxon>
        <taxon>Lophotrochozoa</taxon>
        <taxon>Platyhelminthes</taxon>
        <taxon>Monogenea</taxon>
        <taxon>Polyopisthocotylea</taxon>
        <taxon>Polystomatidea</taxon>
        <taxon>Polystomatidae</taxon>
        <taxon>Protopolystoma</taxon>
    </lineage>
</organism>
<comment type="caution">
    <text evidence="1">The sequence shown here is derived from an EMBL/GenBank/DDBJ whole genome shotgun (WGS) entry which is preliminary data.</text>
</comment>
<gene>
    <name evidence="1" type="ORF">PXEA_LOCUS15325</name>
</gene>
<protein>
    <submittedName>
        <fullName evidence="1">Uncharacterized protein</fullName>
    </submittedName>
</protein>